<evidence type="ECO:0000313" key="3">
    <source>
        <dbReference type="EMBL" id="GAX83854.1"/>
    </source>
</evidence>
<dbReference type="GO" id="GO:0005524">
    <property type="term" value="F:ATP binding"/>
    <property type="evidence" value="ECO:0007669"/>
    <property type="project" value="InterPro"/>
</dbReference>
<evidence type="ECO:0000313" key="4">
    <source>
        <dbReference type="Proteomes" id="UP000232323"/>
    </source>
</evidence>
<evidence type="ECO:0000259" key="2">
    <source>
        <dbReference type="PROSITE" id="PS50011"/>
    </source>
</evidence>
<keyword evidence="4" id="KW-1185">Reference proteome</keyword>
<feature type="compositionally biased region" description="Low complexity" evidence="1">
    <location>
        <begin position="109"/>
        <end position="134"/>
    </location>
</feature>
<dbReference type="GO" id="GO:0005634">
    <property type="term" value="C:nucleus"/>
    <property type="evidence" value="ECO:0007669"/>
    <property type="project" value="TreeGrafter"/>
</dbReference>
<dbReference type="CDD" id="cd00180">
    <property type="entry name" value="PKc"/>
    <property type="match status" value="1"/>
</dbReference>
<dbReference type="PANTHER" id="PTHR44167">
    <property type="entry name" value="OVARIAN-SPECIFIC SERINE/THREONINE-PROTEIN KINASE LOK-RELATED"/>
    <property type="match status" value="1"/>
</dbReference>
<accession>A0A250XLA2</accession>
<dbReference type="Pfam" id="PF00069">
    <property type="entry name" value="Pkinase"/>
    <property type="match status" value="1"/>
</dbReference>
<dbReference type="PROSITE" id="PS00108">
    <property type="entry name" value="PROTEIN_KINASE_ST"/>
    <property type="match status" value="1"/>
</dbReference>
<dbReference type="SUPFAM" id="SSF56112">
    <property type="entry name" value="Protein kinase-like (PK-like)"/>
    <property type="match status" value="1"/>
</dbReference>
<protein>
    <recommendedName>
        <fullName evidence="2">Protein kinase domain-containing protein</fullName>
    </recommendedName>
</protein>
<name>A0A250XLA2_9CHLO</name>
<comment type="caution">
    <text evidence="3">The sequence shown here is derived from an EMBL/GenBank/DDBJ whole genome shotgun (WGS) entry which is preliminary data.</text>
</comment>
<organism evidence="3 4">
    <name type="scientific">Chlamydomonas eustigma</name>
    <dbReference type="NCBI Taxonomy" id="1157962"/>
    <lineage>
        <taxon>Eukaryota</taxon>
        <taxon>Viridiplantae</taxon>
        <taxon>Chlorophyta</taxon>
        <taxon>core chlorophytes</taxon>
        <taxon>Chlorophyceae</taxon>
        <taxon>CS clade</taxon>
        <taxon>Chlamydomonadales</taxon>
        <taxon>Chlamydomonadaceae</taxon>
        <taxon>Chlamydomonas</taxon>
    </lineage>
</organism>
<dbReference type="Proteomes" id="UP000232323">
    <property type="component" value="Unassembled WGS sequence"/>
</dbReference>
<feature type="region of interest" description="Disordered" evidence="1">
    <location>
        <begin position="105"/>
        <end position="134"/>
    </location>
</feature>
<evidence type="ECO:0000256" key="1">
    <source>
        <dbReference type="SAM" id="MobiDB-lite"/>
    </source>
</evidence>
<dbReference type="InterPro" id="IPR008271">
    <property type="entry name" value="Ser/Thr_kinase_AS"/>
</dbReference>
<dbReference type="InterPro" id="IPR011009">
    <property type="entry name" value="Kinase-like_dom_sf"/>
</dbReference>
<dbReference type="PROSITE" id="PS50011">
    <property type="entry name" value="PROTEIN_KINASE_DOM"/>
    <property type="match status" value="1"/>
</dbReference>
<dbReference type="STRING" id="1157962.A0A250XLA2"/>
<dbReference type="AlphaFoldDB" id="A0A250XLA2"/>
<dbReference type="Gene3D" id="1.10.510.10">
    <property type="entry name" value="Transferase(Phosphotransferase) domain 1"/>
    <property type="match status" value="1"/>
</dbReference>
<dbReference type="PANTHER" id="PTHR44167:SF18">
    <property type="entry name" value="PROTEIN KINASE DOMAIN-CONTAINING PROTEIN"/>
    <property type="match status" value="1"/>
</dbReference>
<dbReference type="OrthoDB" id="10252171at2759"/>
<dbReference type="EMBL" id="BEGY01000109">
    <property type="protein sequence ID" value="GAX83854.1"/>
    <property type="molecule type" value="Genomic_DNA"/>
</dbReference>
<dbReference type="GO" id="GO:0005737">
    <property type="term" value="C:cytoplasm"/>
    <property type="evidence" value="ECO:0007669"/>
    <property type="project" value="TreeGrafter"/>
</dbReference>
<dbReference type="GO" id="GO:0004674">
    <property type="term" value="F:protein serine/threonine kinase activity"/>
    <property type="evidence" value="ECO:0007669"/>
    <property type="project" value="TreeGrafter"/>
</dbReference>
<gene>
    <name evidence="3" type="ORF">CEUSTIGMA_g11279.t1</name>
</gene>
<feature type="domain" description="Protein kinase" evidence="2">
    <location>
        <begin position="360"/>
        <end position="629"/>
    </location>
</feature>
<proteinExistence type="predicted"/>
<sequence>MTSSTLGDQLCPSPLSLKDITYAPPRSYSYDSSPISSNSVISGFGHDLNRDFAVSVRLEELLGFEIEPEELQESVTAANHHFGTQPTIRQLSYFINDQSKFAPVRLTSHHPSSPLPHSRIMTESSPTPSPKSEVSVNKLDKTISASPLLPTEFSVPRLRLISRPEDHGHSFRDLDGEGHRELDAESMLCVLLPHSTPAQCITASYKISPSRDVTRDQEDRQPAMKLQNLQASTFALAHRKTRKAVTSSKMHHCRSRSKCLSLDSIDTSSRALLSRQLAKSVQEVDKGIEQDVQARDDSGVTIHAANAVEVLSHPLPEGWWLEECLHSGVREADFLLPDSLSNIIEALWRCHDPQQTHDSIAYGNQIAHTAQSTVLFASFQGRRVVAKVLCLGEDLRNMPHAVAEIACYVWLANWRGSPKLFHYTATNEEVVMMLQACDCNMRQWLESQRHSSTHSQSQCCAMIRKFIDMASLVKELHERHISHGDIKLDNFLLHDGEILLSDFGESSMFFNSDSDVILEARGTEAYQCPELKLGCRTSGCSADVWALGCLLYELVTNMVLFPGQSSCLRTCQAESKSWMTVEEELNILIATGGNHTLAKQIQELLLKIFVDQRRRISVQGIIEDCIDLLNLNVLSFV</sequence>
<reference evidence="3 4" key="1">
    <citation type="submission" date="2017-08" db="EMBL/GenBank/DDBJ databases">
        <title>Acidophilic green algal genome provides insights into adaptation to an acidic environment.</title>
        <authorList>
            <person name="Hirooka S."/>
            <person name="Hirose Y."/>
            <person name="Kanesaki Y."/>
            <person name="Higuchi S."/>
            <person name="Fujiwara T."/>
            <person name="Onuma R."/>
            <person name="Era A."/>
            <person name="Ohbayashi R."/>
            <person name="Uzuka A."/>
            <person name="Nozaki H."/>
            <person name="Yoshikawa H."/>
            <person name="Miyagishima S.Y."/>
        </authorList>
    </citation>
    <scope>NUCLEOTIDE SEQUENCE [LARGE SCALE GENOMIC DNA]</scope>
    <source>
        <strain evidence="3 4">NIES-2499</strain>
    </source>
</reference>
<dbReference type="InterPro" id="IPR000719">
    <property type="entry name" value="Prot_kinase_dom"/>
</dbReference>
<dbReference type="GO" id="GO:0044773">
    <property type="term" value="P:mitotic DNA damage checkpoint signaling"/>
    <property type="evidence" value="ECO:0007669"/>
    <property type="project" value="TreeGrafter"/>
</dbReference>
<dbReference type="SMART" id="SM00220">
    <property type="entry name" value="S_TKc"/>
    <property type="match status" value="1"/>
</dbReference>